<reference evidence="8" key="1">
    <citation type="journal article" date="2014" name="Front. Microbiol.">
        <title>High frequency of phylogenetically diverse reductive dehalogenase-homologous genes in deep subseafloor sedimentary metagenomes.</title>
        <authorList>
            <person name="Kawai M."/>
            <person name="Futagami T."/>
            <person name="Toyoda A."/>
            <person name="Takaki Y."/>
            <person name="Nishi S."/>
            <person name="Hori S."/>
            <person name="Arai W."/>
            <person name="Tsubouchi T."/>
            <person name="Morono Y."/>
            <person name="Uchiyama I."/>
            <person name="Ito T."/>
            <person name="Fujiyama A."/>
            <person name="Inagaki F."/>
            <person name="Takami H."/>
        </authorList>
    </citation>
    <scope>NUCLEOTIDE SEQUENCE</scope>
    <source>
        <strain evidence="8">Expedition CK06-06</strain>
    </source>
</reference>
<organism evidence="8">
    <name type="scientific">marine sediment metagenome</name>
    <dbReference type="NCBI Taxonomy" id="412755"/>
    <lineage>
        <taxon>unclassified sequences</taxon>
        <taxon>metagenomes</taxon>
        <taxon>ecological metagenomes</taxon>
    </lineage>
</organism>
<evidence type="ECO:0000259" key="7">
    <source>
        <dbReference type="PROSITE" id="PS50970"/>
    </source>
</evidence>
<dbReference type="InterPro" id="IPR003726">
    <property type="entry name" value="HCY_dom"/>
</dbReference>
<dbReference type="GO" id="GO:0050667">
    <property type="term" value="P:homocysteine metabolic process"/>
    <property type="evidence" value="ECO:0007669"/>
    <property type="project" value="TreeGrafter"/>
</dbReference>
<dbReference type="GO" id="GO:0046653">
    <property type="term" value="P:tetrahydrofolate metabolic process"/>
    <property type="evidence" value="ECO:0007669"/>
    <property type="project" value="TreeGrafter"/>
</dbReference>
<evidence type="ECO:0000256" key="3">
    <source>
        <dbReference type="ARBA" id="ARBA00022679"/>
    </source>
</evidence>
<gene>
    <name evidence="8" type="ORF">S01H1_25964</name>
</gene>
<keyword evidence="4" id="KW-0949">S-adenosyl-L-methionine</keyword>
<dbReference type="InterPro" id="IPR050554">
    <property type="entry name" value="Met_Synthase/Corrinoid"/>
</dbReference>
<feature type="non-terminal residue" evidence="8">
    <location>
        <position position="1"/>
    </location>
</feature>
<dbReference type="GO" id="GO:0008705">
    <property type="term" value="F:methionine synthase activity"/>
    <property type="evidence" value="ECO:0007669"/>
    <property type="project" value="TreeGrafter"/>
</dbReference>
<evidence type="ECO:0000313" key="8">
    <source>
        <dbReference type="EMBL" id="GAF93595.1"/>
    </source>
</evidence>
<accession>X0UYU8</accession>
<evidence type="ECO:0000256" key="4">
    <source>
        <dbReference type="ARBA" id="ARBA00022691"/>
    </source>
</evidence>
<dbReference type="InterPro" id="IPR017226">
    <property type="entry name" value="BHMT-like"/>
</dbReference>
<keyword evidence="3" id="KW-0808">Transferase</keyword>
<keyword evidence="6" id="KW-0170">Cobalt</keyword>
<evidence type="ECO:0000256" key="6">
    <source>
        <dbReference type="ARBA" id="ARBA00023285"/>
    </source>
</evidence>
<dbReference type="GO" id="GO:0005829">
    <property type="term" value="C:cytosol"/>
    <property type="evidence" value="ECO:0007669"/>
    <property type="project" value="TreeGrafter"/>
</dbReference>
<dbReference type="AlphaFoldDB" id="X0UYU8"/>
<keyword evidence="2" id="KW-0489">Methyltransferase</keyword>
<dbReference type="PANTHER" id="PTHR45833:SF1">
    <property type="entry name" value="METHIONINE SYNTHASE"/>
    <property type="match status" value="1"/>
</dbReference>
<dbReference type="GO" id="GO:0008270">
    <property type="term" value="F:zinc ion binding"/>
    <property type="evidence" value="ECO:0007669"/>
    <property type="project" value="InterPro"/>
</dbReference>
<dbReference type="PIRSF" id="PIRSF037505">
    <property type="entry name" value="Betaine_HMT"/>
    <property type="match status" value="1"/>
</dbReference>
<dbReference type="InterPro" id="IPR036589">
    <property type="entry name" value="HCY_dom_sf"/>
</dbReference>
<dbReference type="SUPFAM" id="SSF82282">
    <property type="entry name" value="Homocysteine S-methyltransferase"/>
    <property type="match status" value="1"/>
</dbReference>
<comment type="caution">
    <text evidence="8">The sequence shown here is derived from an EMBL/GenBank/DDBJ whole genome shotgun (WGS) entry which is preliminary data.</text>
</comment>
<proteinExistence type="inferred from homology"/>
<evidence type="ECO:0000256" key="2">
    <source>
        <dbReference type="ARBA" id="ARBA00022603"/>
    </source>
</evidence>
<dbReference type="PANTHER" id="PTHR45833">
    <property type="entry name" value="METHIONINE SYNTHASE"/>
    <property type="match status" value="1"/>
</dbReference>
<feature type="domain" description="Hcy-binding" evidence="7">
    <location>
        <begin position="1"/>
        <end position="251"/>
    </location>
</feature>
<dbReference type="PROSITE" id="PS50970">
    <property type="entry name" value="HCY"/>
    <property type="match status" value="1"/>
</dbReference>
<protein>
    <recommendedName>
        <fullName evidence="7">Hcy-binding domain-containing protein</fullName>
    </recommendedName>
</protein>
<dbReference type="EMBL" id="BARS01015719">
    <property type="protein sequence ID" value="GAF93595.1"/>
    <property type="molecule type" value="Genomic_DNA"/>
</dbReference>
<keyword evidence="5" id="KW-0479">Metal-binding</keyword>
<dbReference type="Gene3D" id="3.20.20.330">
    <property type="entry name" value="Homocysteine-binding-like domain"/>
    <property type="match status" value="1"/>
</dbReference>
<dbReference type="Pfam" id="PF02574">
    <property type="entry name" value="S-methyl_trans"/>
    <property type="match status" value="1"/>
</dbReference>
<evidence type="ECO:0000256" key="5">
    <source>
        <dbReference type="ARBA" id="ARBA00022723"/>
    </source>
</evidence>
<name>X0UYU8_9ZZZZ</name>
<sequence length="256" mass="27312">TRPEVLEEIARLYFDAGADIIETNTFGASPARLSRYHLEGEVDEINRSAVRAVRRAVQDRAYVAACCGPSGRILKPYGDTDPADVYDSYLRQIESLISAGIDCICVETMTDLAEATLAVRAAKEVSPSTPLTATMTFDATPKGFYTIMGVSIEEAASGLQEAGADIVGSNCGNGIENMVAIARDFRKCSDLPLIFQPNAGMPEIKDGVMVYGETPEFMAGKAGRLIASGASIIGGCCGTTPEHTAAIRKTVDFIRR</sequence>
<comment type="similarity">
    <text evidence="1">Belongs to the vitamin-B12 dependent methionine synthase family.</text>
</comment>
<evidence type="ECO:0000256" key="1">
    <source>
        <dbReference type="ARBA" id="ARBA00010398"/>
    </source>
</evidence>
<dbReference type="GO" id="GO:0032259">
    <property type="term" value="P:methylation"/>
    <property type="evidence" value="ECO:0007669"/>
    <property type="project" value="UniProtKB-KW"/>
</dbReference>